<dbReference type="EMBL" id="SZVO01000002">
    <property type="protein sequence ID" value="TKT92996.1"/>
    <property type="molecule type" value="Genomic_DNA"/>
</dbReference>
<accession>A0A4U6D8A3</accession>
<feature type="domain" description="Secretion system C-terminal sorting" evidence="1">
    <location>
        <begin position="18"/>
        <end position="95"/>
    </location>
</feature>
<keyword evidence="3" id="KW-1185">Reference proteome</keyword>
<evidence type="ECO:0000313" key="3">
    <source>
        <dbReference type="Proteomes" id="UP000304900"/>
    </source>
</evidence>
<comment type="caution">
    <text evidence="2">The sequence shown here is derived from an EMBL/GenBank/DDBJ whole genome shotgun (WGS) entry which is preliminary data.</text>
</comment>
<sequence length="107" mass="12026">MSNKISFSWQCTQSGLSVYPNPARDVINLDYSSNSNKEVQPKQIVLYNERSDVVQTISNVNTLSANASNSSKTQLDVSSLPRGTYYLYVMPREGSNEKADVKRILFQ</sequence>
<protein>
    <submittedName>
        <fullName evidence="2">T9SS type A sorting domain-containing protein</fullName>
    </submittedName>
</protein>
<name>A0A4U6D8A3_9BACT</name>
<dbReference type="RefSeq" id="WP_137338672.1">
    <property type="nucleotide sequence ID" value="NZ_BSQH01000018.1"/>
</dbReference>
<evidence type="ECO:0000259" key="1">
    <source>
        <dbReference type="Pfam" id="PF18962"/>
    </source>
</evidence>
<organism evidence="2 3">
    <name type="scientific">Dyadobacter frigoris</name>
    <dbReference type="NCBI Taxonomy" id="2576211"/>
    <lineage>
        <taxon>Bacteria</taxon>
        <taxon>Pseudomonadati</taxon>
        <taxon>Bacteroidota</taxon>
        <taxon>Cytophagia</taxon>
        <taxon>Cytophagales</taxon>
        <taxon>Spirosomataceae</taxon>
        <taxon>Dyadobacter</taxon>
    </lineage>
</organism>
<dbReference type="AlphaFoldDB" id="A0A4U6D8A3"/>
<proteinExistence type="predicted"/>
<gene>
    <name evidence="2" type="ORF">FDK13_03825</name>
</gene>
<dbReference type="InterPro" id="IPR026444">
    <property type="entry name" value="Secre_tail"/>
</dbReference>
<dbReference type="Proteomes" id="UP000304900">
    <property type="component" value="Unassembled WGS sequence"/>
</dbReference>
<reference evidence="2 3" key="1">
    <citation type="submission" date="2019-05" db="EMBL/GenBank/DDBJ databases">
        <title>Dyadobacter AR-3-8 sp. nov., isolated from arctic soil.</title>
        <authorList>
            <person name="Chaudhary D.K."/>
        </authorList>
    </citation>
    <scope>NUCLEOTIDE SEQUENCE [LARGE SCALE GENOMIC DNA]</scope>
    <source>
        <strain evidence="2 3">AR-3-8</strain>
    </source>
</reference>
<dbReference type="Pfam" id="PF18962">
    <property type="entry name" value="Por_Secre_tail"/>
    <property type="match status" value="1"/>
</dbReference>
<dbReference type="OrthoDB" id="922614at2"/>
<evidence type="ECO:0000313" key="2">
    <source>
        <dbReference type="EMBL" id="TKT92996.1"/>
    </source>
</evidence>